<feature type="transmembrane region" description="Helical" evidence="7">
    <location>
        <begin position="162"/>
        <end position="182"/>
    </location>
</feature>
<keyword evidence="9" id="KW-1185">Reference proteome</keyword>
<feature type="transmembrane region" description="Helical" evidence="7">
    <location>
        <begin position="202"/>
        <end position="220"/>
    </location>
</feature>
<comment type="similarity">
    <text evidence="2">Belongs to the cytochrome ubiquinol oxidase subunit 2 family.</text>
</comment>
<evidence type="ECO:0000256" key="7">
    <source>
        <dbReference type="SAM" id="Phobius"/>
    </source>
</evidence>
<proteinExistence type="inferred from homology"/>
<feature type="transmembrane region" description="Helical" evidence="7">
    <location>
        <begin position="267"/>
        <end position="285"/>
    </location>
</feature>
<comment type="caution">
    <text evidence="8">The sequence shown here is derived from an EMBL/GenBank/DDBJ whole genome shotgun (WGS) entry which is preliminary data.</text>
</comment>
<evidence type="ECO:0000313" key="8">
    <source>
        <dbReference type="EMBL" id="MFB9834050.1"/>
    </source>
</evidence>
<evidence type="ECO:0000256" key="6">
    <source>
        <dbReference type="ARBA" id="ARBA00023136"/>
    </source>
</evidence>
<keyword evidence="3" id="KW-1003">Cell membrane</keyword>
<name>A0ABV5YG80_9ACTN</name>
<comment type="subcellular location">
    <subcellularLocation>
        <location evidence="1">Cell membrane</location>
        <topology evidence="1">Multi-pass membrane protein</topology>
    </subcellularLocation>
</comment>
<keyword evidence="5 7" id="KW-1133">Transmembrane helix</keyword>
<feature type="transmembrane region" description="Helical" evidence="7">
    <location>
        <begin position="117"/>
        <end position="142"/>
    </location>
</feature>
<dbReference type="Pfam" id="PF02322">
    <property type="entry name" value="Cyt_bd_oxida_II"/>
    <property type="match status" value="1"/>
</dbReference>
<dbReference type="EMBL" id="JBHLZP010000119">
    <property type="protein sequence ID" value="MFB9834050.1"/>
    <property type="molecule type" value="Genomic_DNA"/>
</dbReference>
<evidence type="ECO:0000313" key="9">
    <source>
        <dbReference type="Proteomes" id="UP001589627"/>
    </source>
</evidence>
<feature type="transmembrane region" description="Helical" evidence="7">
    <location>
        <begin position="235"/>
        <end position="255"/>
    </location>
</feature>
<keyword evidence="6 7" id="KW-0472">Membrane</keyword>
<gene>
    <name evidence="8" type="ORF">ACFFNX_17835</name>
</gene>
<feature type="transmembrane region" description="Helical" evidence="7">
    <location>
        <begin position="305"/>
        <end position="326"/>
    </location>
</feature>
<reference evidence="8 9" key="1">
    <citation type="submission" date="2024-09" db="EMBL/GenBank/DDBJ databases">
        <authorList>
            <person name="Sun Q."/>
            <person name="Mori K."/>
        </authorList>
    </citation>
    <scope>NUCLEOTIDE SEQUENCE [LARGE SCALE GENOMIC DNA]</scope>
    <source>
        <strain evidence="8 9">TBRC 0563</strain>
    </source>
</reference>
<protein>
    <submittedName>
        <fullName evidence="8">Cytochrome d ubiquinol oxidase subunit II</fullName>
    </submittedName>
</protein>
<evidence type="ECO:0000256" key="4">
    <source>
        <dbReference type="ARBA" id="ARBA00022692"/>
    </source>
</evidence>
<feature type="transmembrane region" description="Helical" evidence="7">
    <location>
        <begin position="85"/>
        <end position="105"/>
    </location>
</feature>
<organism evidence="8 9">
    <name type="scientific">Actinoallomurus acaciae</name>
    <dbReference type="NCBI Taxonomy" id="502577"/>
    <lineage>
        <taxon>Bacteria</taxon>
        <taxon>Bacillati</taxon>
        <taxon>Actinomycetota</taxon>
        <taxon>Actinomycetes</taxon>
        <taxon>Streptosporangiales</taxon>
        <taxon>Thermomonosporaceae</taxon>
        <taxon>Actinoallomurus</taxon>
    </lineage>
</organism>
<dbReference type="Proteomes" id="UP001589627">
    <property type="component" value="Unassembled WGS sequence"/>
</dbReference>
<dbReference type="PANTHER" id="PTHR43141:SF4">
    <property type="entry name" value="CYTOCHROME BD2 SUBUNIT II"/>
    <property type="match status" value="1"/>
</dbReference>
<keyword evidence="4 7" id="KW-0812">Transmembrane</keyword>
<dbReference type="PANTHER" id="PTHR43141">
    <property type="entry name" value="CYTOCHROME BD2 SUBUNIT II"/>
    <property type="match status" value="1"/>
</dbReference>
<dbReference type="RefSeq" id="WP_378202894.1">
    <property type="nucleotide sequence ID" value="NZ_JBHLZP010000119.1"/>
</dbReference>
<evidence type="ECO:0000256" key="2">
    <source>
        <dbReference type="ARBA" id="ARBA00007543"/>
    </source>
</evidence>
<accession>A0ABV5YG80</accession>
<feature type="transmembrane region" description="Helical" evidence="7">
    <location>
        <begin position="6"/>
        <end position="34"/>
    </location>
</feature>
<evidence type="ECO:0000256" key="5">
    <source>
        <dbReference type="ARBA" id="ARBA00022989"/>
    </source>
</evidence>
<sequence length="332" mass="35035">MSAAQWLLVLTWAGVTLYALLGGADFGGGFWDMLAGGARRGFAQRRLIEHSIGPVWEANHVWLIFVLVMFWTCFPRVFASVASTLYIPLTLIAFGVIARGAAFAFRKASTELWQLRLFGGAFALSSILTPFFLGTVAGGVASGRVPVGLARGNLLTSWWNPTSVLAGLVAVGSTAYLAAVYLTGDARRAGDAALAEAFRSRALVTAVVTGVIVIGGIVILRDDAPRLYAGLTGRALPLVAVSALAGIASLLLLLLRRYTTARLAAELAVAAVLWGWAAAQYPLLLPPDVTVTRAAADPPVLHATLASVIVGMIVLVPSLLWLFAIFQRGPAR</sequence>
<dbReference type="InterPro" id="IPR003317">
    <property type="entry name" value="Cyt-d_oxidase_su2"/>
</dbReference>
<evidence type="ECO:0000256" key="1">
    <source>
        <dbReference type="ARBA" id="ARBA00004651"/>
    </source>
</evidence>
<evidence type="ECO:0000256" key="3">
    <source>
        <dbReference type="ARBA" id="ARBA00022475"/>
    </source>
</evidence>